<name>A0A0K2VDE5_LEPSM</name>
<protein>
    <submittedName>
        <fullName evidence="1">Uncharacterized protein</fullName>
    </submittedName>
</protein>
<organism evidence="1">
    <name type="scientific">Lepeophtheirus salmonis</name>
    <name type="common">Salmon louse</name>
    <name type="synonym">Caligus salmonis</name>
    <dbReference type="NCBI Taxonomy" id="72036"/>
    <lineage>
        <taxon>Eukaryota</taxon>
        <taxon>Metazoa</taxon>
        <taxon>Ecdysozoa</taxon>
        <taxon>Arthropoda</taxon>
        <taxon>Crustacea</taxon>
        <taxon>Multicrustacea</taxon>
        <taxon>Hexanauplia</taxon>
        <taxon>Copepoda</taxon>
        <taxon>Siphonostomatoida</taxon>
        <taxon>Caligidae</taxon>
        <taxon>Lepeophtheirus</taxon>
    </lineage>
</organism>
<sequence>MKPKLQLLGSWIGEGSCEMNVKDICKRIRKTTSVLSILKYWKESGHEIFILFIK</sequence>
<reference evidence="1" key="1">
    <citation type="submission" date="2014-05" db="EMBL/GenBank/DDBJ databases">
        <authorList>
            <person name="Chronopoulou M."/>
        </authorList>
    </citation>
    <scope>NUCLEOTIDE SEQUENCE</scope>
    <source>
        <tissue evidence="1">Whole organism</tissue>
    </source>
</reference>
<accession>A0A0K2VDE5</accession>
<evidence type="ECO:0000313" key="1">
    <source>
        <dbReference type="EMBL" id="CDW48192.1"/>
    </source>
</evidence>
<proteinExistence type="predicted"/>
<dbReference type="EMBL" id="HACA01030831">
    <property type="protein sequence ID" value="CDW48192.1"/>
    <property type="molecule type" value="Transcribed_RNA"/>
</dbReference>
<dbReference type="AlphaFoldDB" id="A0A0K2VDE5"/>